<feature type="transmembrane region" description="Helical" evidence="1">
    <location>
        <begin position="35"/>
        <end position="55"/>
    </location>
</feature>
<dbReference type="GO" id="GO:0009245">
    <property type="term" value="P:lipid A biosynthetic process"/>
    <property type="evidence" value="ECO:0007669"/>
    <property type="project" value="InterPro"/>
</dbReference>
<evidence type="ECO:0000313" key="3">
    <source>
        <dbReference type="EMBL" id="SEE99298.1"/>
    </source>
</evidence>
<sequence length="207" mass="24472">MSSWEVYTLGFIAQILFSARLLFQWIASEKQKKVLTPASFWKISLFASFLLFVYGYLRDDFAIMLGQALTYFIYIRNLQLQGEWKKLHSVMKWFLYLLPVILFIYSYNNNTYDVHKLFFNEAIPFWLLFLGSGAQVIFTFRFVYQWYFSERVRESVLPMGFWLLSLTGASLILIYAVLRKDPVLLIGHLGGSIIYIRNIILSRKQYA</sequence>
<dbReference type="AlphaFoldDB" id="A0A1H5NF35"/>
<dbReference type="STRING" id="390640.SAMN04488034_10470"/>
<gene>
    <name evidence="3" type="ORF">SAMN04488034_10470</name>
</gene>
<accession>A0A1H5NF35</accession>
<evidence type="ECO:0000313" key="4">
    <source>
        <dbReference type="Proteomes" id="UP000199448"/>
    </source>
</evidence>
<dbReference type="EMBL" id="FNUG01000004">
    <property type="protein sequence ID" value="SEE99298.1"/>
    <property type="molecule type" value="Genomic_DNA"/>
</dbReference>
<feature type="domain" description="Lipid A biosynthesis N-terminal" evidence="2">
    <location>
        <begin position="130"/>
        <end position="201"/>
    </location>
</feature>
<dbReference type="GO" id="GO:0008915">
    <property type="term" value="F:lipid-A-disaccharide synthase activity"/>
    <property type="evidence" value="ECO:0007669"/>
    <property type="project" value="InterPro"/>
</dbReference>
<dbReference type="Gene3D" id="1.20.1280.290">
    <property type="match status" value="2"/>
</dbReference>
<dbReference type="OrthoDB" id="9793186at2"/>
<protein>
    <submittedName>
        <fullName evidence="3">Uncharacterized N-terminal domain of lipid-A-disaccharide synthase</fullName>
    </submittedName>
</protein>
<proteinExistence type="predicted"/>
<reference evidence="3 4" key="1">
    <citation type="submission" date="2016-10" db="EMBL/GenBank/DDBJ databases">
        <authorList>
            <person name="de Groot N.N."/>
        </authorList>
    </citation>
    <scope>NUCLEOTIDE SEQUENCE [LARGE SCALE GENOMIC DNA]</scope>
    <source>
        <strain evidence="3 4">DSM 23553</strain>
    </source>
</reference>
<keyword evidence="1" id="KW-0472">Membrane</keyword>
<name>A0A1H5NF35_9FLAO</name>
<keyword evidence="4" id="KW-1185">Reference proteome</keyword>
<keyword evidence="1" id="KW-1133">Transmembrane helix</keyword>
<dbReference type="Proteomes" id="UP000199448">
    <property type="component" value="Unassembled WGS sequence"/>
</dbReference>
<dbReference type="RefSeq" id="WP_093113355.1">
    <property type="nucleotide sequence ID" value="NZ_FNGG01000004.1"/>
</dbReference>
<feature type="transmembrane region" description="Helical" evidence="1">
    <location>
        <begin position="6"/>
        <end position="23"/>
    </location>
</feature>
<organism evidence="3 4">
    <name type="scientific">Salinimicrobium catena</name>
    <dbReference type="NCBI Taxonomy" id="390640"/>
    <lineage>
        <taxon>Bacteria</taxon>
        <taxon>Pseudomonadati</taxon>
        <taxon>Bacteroidota</taxon>
        <taxon>Flavobacteriia</taxon>
        <taxon>Flavobacteriales</taxon>
        <taxon>Flavobacteriaceae</taxon>
        <taxon>Salinimicrobium</taxon>
    </lineage>
</organism>
<feature type="transmembrane region" description="Helical" evidence="1">
    <location>
        <begin position="123"/>
        <end position="144"/>
    </location>
</feature>
<keyword evidence="1" id="KW-0812">Transmembrane</keyword>
<evidence type="ECO:0000256" key="1">
    <source>
        <dbReference type="SAM" id="Phobius"/>
    </source>
</evidence>
<feature type="transmembrane region" description="Helical" evidence="1">
    <location>
        <begin position="90"/>
        <end position="108"/>
    </location>
</feature>
<dbReference type="Pfam" id="PF07578">
    <property type="entry name" value="LAB_N"/>
    <property type="match status" value="2"/>
</dbReference>
<feature type="transmembrane region" description="Helical" evidence="1">
    <location>
        <begin position="183"/>
        <end position="201"/>
    </location>
</feature>
<feature type="transmembrane region" description="Helical" evidence="1">
    <location>
        <begin position="61"/>
        <end position="78"/>
    </location>
</feature>
<dbReference type="SMART" id="SM01259">
    <property type="entry name" value="LAB_N"/>
    <property type="match status" value="2"/>
</dbReference>
<feature type="transmembrane region" description="Helical" evidence="1">
    <location>
        <begin position="156"/>
        <end position="177"/>
    </location>
</feature>
<feature type="domain" description="Lipid A biosynthesis N-terminal" evidence="2">
    <location>
        <begin position="9"/>
        <end position="80"/>
    </location>
</feature>
<dbReference type="InterPro" id="IPR011499">
    <property type="entry name" value="Lipid_A_biosynth_N"/>
</dbReference>
<evidence type="ECO:0000259" key="2">
    <source>
        <dbReference type="SMART" id="SM01259"/>
    </source>
</evidence>
<dbReference type="GO" id="GO:0016020">
    <property type="term" value="C:membrane"/>
    <property type="evidence" value="ECO:0007669"/>
    <property type="project" value="GOC"/>
</dbReference>